<dbReference type="InterPro" id="IPR027443">
    <property type="entry name" value="IPNS-like_sf"/>
</dbReference>
<evidence type="ECO:0000256" key="1">
    <source>
        <dbReference type="RuleBase" id="RU003682"/>
    </source>
</evidence>
<dbReference type="PROSITE" id="PS51471">
    <property type="entry name" value="FE2OG_OXY"/>
    <property type="match status" value="1"/>
</dbReference>
<accession>A0AAD3TUA4</accession>
<dbReference type="PANTHER" id="PTHR47990">
    <property type="entry name" value="2-OXOGLUTARATE (2OG) AND FE(II)-DEPENDENT OXYGENASE SUPERFAMILY PROTEIN-RELATED"/>
    <property type="match status" value="1"/>
</dbReference>
<comment type="caution">
    <text evidence="4">The sequence shown here is derived from an EMBL/GenBank/DDBJ whole genome shotgun (WGS) entry which is preliminary data.</text>
</comment>
<dbReference type="InterPro" id="IPR050231">
    <property type="entry name" value="Iron_ascorbate_oxido_reductase"/>
</dbReference>
<feature type="region of interest" description="Disordered" evidence="2">
    <location>
        <begin position="128"/>
        <end position="150"/>
    </location>
</feature>
<keyword evidence="5" id="KW-1185">Reference proteome</keyword>
<evidence type="ECO:0000256" key="2">
    <source>
        <dbReference type="SAM" id="MobiDB-lite"/>
    </source>
</evidence>
<dbReference type="PRINTS" id="PR00682">
    <property type="entry name" value="IPNSYNTHASE"/>
</dbReference>
<dbReference type="GO" id="GO:0016491">
    <property type="term" value="F:oxidoreductase activity"/>
    <property type="evidence" value="ECO:0007669"/>
    <property type="project" value="UniProtKB-KW"/>
</dbReference>
<keyword evidence="1" id="KW-0479">Metal-binding</keyword>
<dbReference type="GO" id="GO:0046872">
    <property type="term" value="F:metal ion binding"/>
    <property type="evidence" value="ECO:0007669"/>
    <property type="project" value="UniProtKB-KW"/>
</dbReference>
<dbReference type="SUPFAM" id="SSF51197">
    <property type="entry name" value="Clavaminate synthase-like"/>
    <property type="match status" value="1"/>
</dbReference>
<feature type="compositionally biased region" description="Polar residues" evidence="2">
    <location>
        <begin position="139"/>
        <end position="149"/>
    </location>
</feature>
<proteinExistence type="inferred from homology"/>
<dbReference type="Pfam" id="PF14226">
    <property type="entry name" value="DIOX_N"/>
    <property type="match status" value="1"/>
</dbReference>
<keyword evidence="1" id="KW-0408">Iron</keyword>
<sequence>MALAEISAQLLDDFTDIPVVDMTDAAHPDAGRRIAVAHEIRAACLNQGFFYVKNHGVPKPIADAAFTQSKRFFNLDEGVKRSVDISKSDNFRGYTGVLAENNDPDNKGDYHEAFNIGLDPLLAPAASEWPPSEVGASEADTTTASSNTLRHGENLWPETSVWTGADEFKSTTLQYYASVLALGKRLFPLIALALDLPETFFDDKTQHPAAIMRLLFYPGRRDADERMPGIGAHTDFECFTILRQDDVPALQVSNREGKWLDAQCIPDTFVVNIGDQLARWTNDVFVSTRHRVLPTRRDRYSIPFFFGCDHGVVMDPIPTCVSSDRPNRYEVMTAGDYVHMRLSDIYAGVKD</sequence>
<gene>
    <name evidence="4" type="ORF">CspeluHIS016_0306030</name>
</gene>
<dbReference type="EMBL" id="BTCM01000003">
    <property type="protein sequence ID" value="GMK56763.1"/>
    <property type="molecule type" value="Genomic_DNA"/>
</dbReference>
<dbReference type="InterPro" id="IPR026992">
    <property type="entry name" value="DIOX_N"/>
</dbReference>
<dbReference type="AlphaFoldDB" id="A0AAD3TUA4"/>
<evidence type="ECO:0000313" key="4">
    <source>
        <dbReference type="EMBL" id="GMK56763.1"/>
    </source>
</evidence>
<comment type="similarity">
    <text evidence="1">Belongs to the iron/ascorbate-dependent oxidoreductase family.</text>
</comment>
<dbReference type="InterPro" id="IPR005123">
    <property type="entry name" value="Oxoglu/Fe-dep_dioxygenase_dom"/>
</dbReference>
<dbReference type="Proteomes" id="UP001222932">
    <property type="component" value="Unassembled WGS sequence"/>
</dbReference>
<evidence type="ECO:0000259" key="3">
    <source>
        <dbReference type="PROSITE" id="PS51471"/>
    </source>
</evidence>
<dbReference type="InterPro" id="IPR044861">
    <property type="entry name" value="IPNS-like_FE2OG_OXY"/>
</dbReference>
<reference evidence="4" key="2">
    <citation type="submission" date="2023-06" db="EMBL/GenBank/DDBJ databases">
        <authorList>
            <person name="Kobayashi Y."/>
            <person name="Kayamori A."/>
            <person name="Aoki K."/>
            <person name="Shiwa Y."/>
            <person name="Fujita N."/>
            <person name="Sugita T."/>
            <person name="Iwasaki W."/>
            <person name="Tanaka N."/>
            <person name="Takashima M."/>
        </authorList>
    </citation>
    <scope>NUCLEOTIDE SEQUENCE</scope>
    <source>
        <strain evidence="4">HIS016</strain>
    </source>
</reference>
<organism evidence="4 5">
    <name type="scientific">Cutaneotrichosporon spelunceum</name>
    <dbReference type="NCBI Taxonomy" id="1672016"/>
    <lineage>
        <taxon>Eukaryota</taxon>
        <taxon>Fungi</taxon>
        <taxon>Dikarya</taxon>
        <taxon>Basidiomycota</taxon>
        <taxon>Agaricomycotina</taxon>
        <taxon>Tremellomycetes</taxon>
        <taxon>Trichosporonales</taxon>
        <taxon>Trichosporonaceae</taxon>
        <taxon>Cutaneotrichosporon</taxon>
    </lineage>
</organism>
<name>A0AAD3TUA4_9TREE</name>
<evidence type="ECO:0000313" key="5">
    <source>
        <dbReference type="Proteomes" id="UP001222932"/>
    </source>
</evidence>
<feature type="domain" description="Fe2OG dioxygenase" evidence="3">
    <location>
        <begin position="208"/>
        <end position="308"/>
    </location>
</feature>
<dbReference type="Pfam" id="PF03171">
    <property type="entry name" value="2OG-FeII_Oxy"/>
    <property type="match status" value="1"/>
</dbReference>
<dbReference type="Gene3D" id="2.60.120.330">
    <property type="entry name" value="B-lactam Antibiotic, Isopenicillin N Synthase, Chain"/>
    <property type="match status" value="1"/>
</dbReference>
<keyword evidence="1" id="KW-0560">Oxidoreductase</keyword>
<protein>
    <recommendedName>
        <fullName evidence="3">Fe2OG dioxygenase domain-containing protein</fullName>
    </recommendedName>
</protein>
<reference evidence="4" key="1">
    <citation type="journal article" date="2023" name="BMC Genomics">
        <title>Chromosome-level genome assemblies of Cutaneotrichosporon spp. (Trichosporonales, Basidiomycota) reveal imbalanced evolution between nucleotide sequences and chromosome synteny.</title>
        <authorList>
            <person name="Kobayashi Y."/>
            <person name="Kayamori A."/>
            <person name="Aoki K."/>
            <person name="Shiwa Y."/>
            <person name="Matsutani M."/>
            <person name="Fujita N."/>
            <person name="Sugita T."/>
            <person name="Iwasaki W."/>
            <person name="Tanaka N."/>
            <person name="Takashima M."/>
        </authorList>
    </citation>
    <scope>NUCLEOTIDE SEQUENCE</scope>
    <source>
        <strain evidence="4">HIS016</strain>
    </source>
</reference>